<keyword evidence="2" id="KW-1185">Reference proteome</keyword>
<organism evidence="1 2">
    <name type="scientific">Mytilus edulis</name>
    <name type="common">Blue mussel</name>
    <dbReference type="NCBI Taxonomy" id="6550"/>
    <lineage>
        <taxon>Eukaryota</taxon>
        <taxon>Metazoa</taxon>
        <taxon>Spiralia</taxon>
        <taxon>Lophotrochozoa</taxon>
        <taxon>Mollusca</taxon>
        <taxon>Bivalvia</taxon>
        <taxon>Autobranchia</taxon>
        <taxon>Pteriomorphia</taxon>
        <taxon>Mytilida</taxon>
        <taxon>Mytiloidea</taxon>
        <taxon>Mytilidae</taxon>
        <taxon>Mytilinae</taxon>
        <taxon>Mytilus</taxon>
    </lineage>
</organism>
<sequence length="191" mass="22108">MEEKKTQVKWYPSVVKEEEPTGHIHHTDHLPTTANCEESILDRKFKQVRSNTTQQLPRSDLTIRSSSNYDETLKMMENLYFQKVISAVQEDVCIHLNNNELLLMKRMMDAQTEILMKTLTDQGEELHELLQRIDLHAGAQKKGNKRAVHVPAHIKPYKFKVKYKPGPQNAADCLSRLSQVQDKTTDRNIAE</sequence>
<dbReference type="EMBL" id="CAJPWZ010002812">
    <property type="protein sequence ID" value="CAG2245981.1"/>
    <property type="molecule type" value="Genomic_DNA"/>
</dbReference>
<evidence type="ECO:0000313" key="1">
    <source>
        <dbReference type="EMBL" id="CAG2245981.1"/>
    </source>
</evidence>
<protein>
    <submittedName>
        <fullName evidence="1">Uncharacterized protein</fullName>
    </submittedName>
</protein>
<gene>
    <name evidence="1" type="ORF">MEDL_57954</name>
</gene>
<evidence type="ECO:0000313" key="2">
    <source>
        <dbReference type="Proteomes" id="UP000683360"/>
    </source>
</evidence>
<comment type="caution">
    <text evidence="1">The sequence shown here is derived from an EMBL/GenBank/DDBJ whole genome shotgun (WGS) entry which is preliminary data.</text>
</comment>
<reference evidence="1" key="1">
    <citation type="submission" date="2021-03" db="EMBL/GenBank/DDBJ databases">
        <authorList>
            <person name="Bekaert M."/>
        </authorList>
    </citation>
    <scope>NUCLEOTIDE SEQUENCE</scope>
</reference>
<dbReference type="AlphaFoldDB" id="A0A8S3UUS5"/>
<accession>A0A8S3UUS5</accession>
<dbReference type="Proteomes" id="UP000683360">
    <property type="component" value="Unassembled WGS sequence"/>
</dbReference>
<proteinExistence type="predicted"/>
<name>A0A8S3UUS5_MYTED</name>